<gene>
    <name evidence="2" type="ORF">Aam_076_024</name>
</gene>
<dbReference type="RefSeq" id="WP_048879504.1">
    <property type="nucleotide sequence ID" value="NZ_BANC01000074.1"/>
</dbReference>
<dbReference type="AlphaFoldDB" id="A0A0D6PK39"/>
<proteinExistence type="predicted"/>
<organism evidence="2 3">
    <name type="scientific">Acidocella aminolytica 101 = DSM 11237</name>
    <dbReference type="NCBI Taxonomy" id="1120923"/>
    <lineage>
        <taxon>Bacteria</taxon>
        <taxon>Pseudomonadati</taxon>
        <taxon>Pseudomonadota</taxon>
        <taxon>Alphaproteobacteria</taxon>
        <taxon>Acetobacterales</taxon>
        <taxon>Acidocellaceae</taxon>
        <taxon>Acidocella</taxon>
    </lineage>
</organism>
<feature type="domain" description="MIP18 family-like" evidence="1">
    <location>
        <begin position="10"/>
        <end position="81"/>
    </location>
</feature>
<dbReference type="InterPro" id="IPR002744">
    <property type="entry name" value="MIP18-like"/>
</dbReference>
<dbReference type="Pfam" id="PF01883">
    <property type="entry name" value="FeS_assembly_P"/>
    <property type="match status" value="1"/>
</dbReference>
<dbReference type="EMBL" id="BANC01000074">
    <property type="protein sequence ID" value="GAN81119.1"/>
    <property type="molecule type" value="Genomic_DNA"/>
</dbReference>
<evidence type="ECO:0000313" key="3">
    <source>
        <dbReference type="Proteomes" id="UP000032668"/>
    </source>
</evidence>
<comment type="caution">
    <text evidence="2">The sequence shown here is derived from an EMBL/GenBank/DDBJ whole genome shotgun (WGS) entry which is preliminary data.</text>
</comment>
<evidence type="ECO:0000259" key="1">
    <source>
        <dbReference type="Pfam" id="PF01883"/>
    </source>
</evidence>
<protein>
    <recommendedName>
        <fullName evidence="1">MIP18 family-like domain-containing protein</fullName>
    </recommendedName>
</protein>
<dbReference type="OrthoDB" id="153551at2"/>
<keyword evidence="3" id="KW-1185">Reference proteome</keyword>
<accession>A0A0D6PK39</accession>
<reference evidence="2 3" key="1">
    <citation type="submission" date="2012-11" db="EMBL/GenBank/DDBJ databases">
        <title>Whole genome sequence of Acidocella aminolytica 101 = DSM 11237.</title>
        <authorList>
            <person name="Azuma Y."/>
            <person name="Higashiura N."/>
            <person name="Hirakawa H."/>
            <person name="Matsushita K."/>
        </authorList>
    </citation>
    <scope>NUCLEOTIDE SEQUENCE [LARGE SCALE GENOMIC DNA]</scope>
    <source>
        <strain evidence="3">101 / DSM 11237</strain>
    </source>
</reference>
<sequence>MTSAKAPRIAAVMARLAHVTDPELDESVVRLGFITGIEIDEQAVVSVYFRLPTYWCSANFAWIMAEDMIQAVTTLAWVKQVRPVLDEHMFASQINQAMAGTRDFRTAFGAEAEGSSLDEVRRTFARKAFGRRQLALVERLLADGWTAPAILALRVQDLNDLSQIDLVWPYLEKRAVPGPFLSTDPAFIGADGATVTPERLAVHLNTLRGVVVNMEFNGALCRGLLAARYEEEEAIPPARDSQPQLIDFIRTTRQRG</sequence>
<name>A0A0D6PK39_9PROT</name>
<dbReference type="Proteomes" id="UP000032668">
    <property type="component" value="Unassembled WGS sequence"/>
</dbReference>
<evidence type="ECO:0000313" key="2">
    <source>
        <dbReference type="EMBL" id="GAN81119.1"/>
    </source>
</evidence>
<dbReference type="Gene3D" id="3.30.300.130">
    <property type="entry name" value="Fe-S cluster assembly (FSCA)"/>
    <property type="match status" value="1"/>
</dbReference>
<dbReference type="SUPFAM" id="SSF117916">
    <property type="entry name" value="Fe-S cluster assembly (FSCA) domain-like"/>
    <property type="match status" value="1"/>
</dbReference>
<dbReference type="InterPro" id="IPR034904">
    <property type="entry name" value="FSCA_dom_sf"/>
</dbReference>
<dbReference type="STRING" id="1120923.SAMN02746095_03413"/>